<dbReference type="OMA" id="ECIRAAT"/>
<comment type="caution">
    <text evidence="2">The sequence shown here is derived from an EMBL/GenBank/DDBJ whole genome shotgun (WGS) entry which is preliminary data.</text>
</comment>
<reference evidence="2" key="1">
    <citation type="submission" date="2014-01" db="EMBL/GenBank/DDBJ databases">
        <title>The genome of the white-rot fungus Pycnoporus cinnabarinus: a basidiomycete model with a versatile arsenal for lignocellulosic biomass breakdown.</title>
        <authorList>
            <person name="Levasseur A."/>
            <person name="Lomascolo A."/>
            <person name="Ruiz-Duenas F.J."/>
            <person name="Uzan E."/>
            <person name="Piumi F."/>
            <person name="Kues U."/>
            <person name="Ram A.F.J."/>
            <person name="Murat C."/>
            <person name="Haon M."/>
            <person name="Benoit I."/>
            <person name="Arfi Y."/>
            <person name="Chevret D."/>
            <person name="Drula E."/>
            <person name="Kwon M.J."/>
            <person name="Gouret P."/>
            <person name="Lesage-Meessen L."/>
            <person name="Lombard V."/>
            <person name="Mariette J."/>
            <person name="Noirot C."/>
            <person name="Park J."/>
            <person name="Patyshakuliyeva A."/>
            <person name="Wieneger R.A.B."/>
            <person name="Wosten H.A.B."/>
            <person name="Martin F."/>
            <person name="Coutinho P.M."/>
            <person name="de Vries R."/>
            <person name="Martinez A.T."/>
            <person name="Klopp C."/>
            <person name="Pontarotti P."/>
            <person name="Henrissat B."/>
            <person name="Record E."/>
        </authorList>
    </citation>
    <scope>NUCLEOTIDE SEQUENCE [LARGE SCALE GENOMIC DNA]</scope>
    <source>
        <strain evidence="2">BRFM137</strain>
    </source>
</reference>
<dbReference type="STRING" id="5643.A0A060SS21"/>
<dbReference type="SUPFAM" id="SSF54695">
    <property type="entry name" value="POZ domain"/>
    <property type="match status" value="1"/>
</dbReference>
<keyword evidence="3" id="KW-1185">Reference proteome</keyword>
<dbReference type="InterPro" id="IPR000210">
    <property type="entry name" value="BTB/POZ_dom"/>
</dbReference>
<feature type="domain" description="BTB" evidence="1">
    <location>
        <begin position="22"/>
        <end position="86"/>
    </location>
</feature>
<dbReference type="Proteomes" id="UP000029665">
    <property type="component" value="Unassembled WGS sequence"/>
</dbReference>
<dbReference type="Gene3D" id="3.30.710.10">
    <property type="entry name" value="Potassium Channel Kv1.1, Chain A"/>
    <property type="match status" value="1"/>
</dbReference>
<sequence length="335" mass="37039">MASADTDILSTHSSVRAPFDDVDATVICRSSDGVDFHLYKNILAKASPVFAGMFALPSIPEHPSSLQIVTLTEDADTLEILFRLCYPIKRPVIRGLGPLLAALEALRKYEMTDLTSYLEQALHGLLDHGLEPLRAYAIAYLYSLPDLARTSAKLLDGPRPLEPSTMPPEFRVIPASALFAVIDYRRECIRAATAQVDDIKWMLYGDHPKKVPEATPFRGRAYDQSWVWISCNDASHGRETIKVDGNSVVINPWIRTYLADAKKAVETHPRGASVTTISVMTSALKIAPSSCTSCARVAWMDLLLYGELLAQRIDAAVSEARYNSTFLSDCTSWLF</sequence>
<organism evidence="2 3">
    <name type="scientific">Pycnoporus cinnabarinus</name>
    <name type="common">Cinnabar-red polypore</name>
    <name type="synonym">Trametes cinnabarina</name>
    <dbReference type="NCBI Taxonomy" id="5643"/>
    <lineage>
        <taxon>Eukaryota</taxon>
        <taxon>Fungi</taxon>
        <taxon>Dikarya</taxon>
        <taxon>Basidiomycota</taxon>
        <taxon>Agaricomycotina</taxon>
        <taxon>Agaricomycetes</taxon>
        <taxon>Polyporales</taxon>
        <taxon>Polyporaceae</taxon>
        <taxon>Trametes</taxon>
    </lineage>
</organism>
<accession>A0A060SS21</accession>
<evidence type="ECO:0000313" key="3">
    <source>
        <dbReference type="Proteomes" id="UP000029665"/>
    </source>
</evidence>
<evidence type="ECO:0000313" key="2">
    <source>
        <dbReference type="EMBL" id="CDO76966.1"/>
    </source>
</evidence>
<dbReference type="PROSITE" id="PS50097">
    <property type="entry name" value="BTB"/>
    <property type="match status" value="1"/>
</dbReference>
<protein>
    <recommendedName>
        <fullName evidence="1">BTB domain-containing protein</fullName>
    </recommendedName>
</protein>
<dbReference type="InterPro" id="IPR011333">
    <property type="entry name" value="SKP1/BTB/POZ_sf"/>
</dbReference>
<gene>
    <name evidence="2" type="ORF">BN946_scf184281.g13</name>
</gene>
<name>A0A060SS21_PYCCI</name>
<proteinExistence type="predicted"/>
<dbReference type="EMBL" id="CCBP010000434">
    <property type="protein sequence ID" value="CDO76966.1"/>
    <property type="molecule type" value="Genomic_DNA"/>
</dbReference>
<dbReference type="HOGENOM" id="CLU_052397_0_1_1"/>
<dbReference type="Pfam" id="PF00651">
    <property type="entry name" value="BTB"/>
    <property type="match status" value="1"/>
</dbReference>
<dbReference type="AlphaFoldDB" id="A0A060SS21"/>
<evidence type="ECO:0000259" key="1">
    <source>
        <dbReference type="PROSITE" id="PS50097"/>
    </source>
</evidence>
<dbReference type="SMART" id="SM00225">
    <property type="entry name" value="BTB"/>
    <property type="match status" value="1"/>
</dbReference>
<dbReference type="OrthoDB" id="6359816at2759"/>